<dbReference type="Proteomes" id="UP000054011">
    <property type="component" value="Unassembled WGS sequence"/>
</dbReference>
<feature type="transmembrane region" description="Helical" evidence="2">
    <location>
        <begin position="336"/>
        <end position="354"/>
    </location>
</feature>
<protein>
    <recommendedName>
        <fullName evidence="5">Aromatic ring-opening dioxygenase LigA</fullName>
    </recommendedName>
</protein>
<keyword evidence="4" id="KW-1185">Reference proteome</keyword>
<evidence type="ECO:0000313" key="3">
    <source>
        <dbReference type="EMBL" id="KUH37480.1"/>
    </source>
</evidence>
<sequence>MGIESDQLVFDYLSRVGDLAQQRQLPAKERMSLVASLRDEIARQREGGGADGPAGVRRILDRLGSPDAVVTAVAGGGLAVPGQRTATARRDRVSADAEAGGGTGSGTGFGDGAGPEPDWWSVVPGFTGGVEVPELLVPPEEQGGEGGAAGGDGAGSGPPAPPPGGPGVRLLRRLLGRKPPPATPVKAVPGAAPGTAVTGSAAVGGTAAVTAVVVPAVPSWRSRLLRRRPRGAAPAPAVAAPVVAAPRRWGNPVLLAAAVLLVVGTVIGSWLALAGGWLLAYATRRLSRAQAKWAVLGLPGLVAAATAVWLWGRRDGRWGEPIAAGGPALREALSGTWPWTVRVAALASAAYLLWRSRRP</sequence>
<feature type="transmembrane region" description="Helical" evidence="2">
    <location>
        <begin position="255"/>
        <end position="281"/>
    </location>
</feature>
<feature type="compositionally biased region" description="Gly residues" evidence="1">
    <location>
        <begin position="144"/>
        <end position="156"/>
    </location>
</feature>
<evidence type="ECO:0000256" key="1">
    <source>
        <dbReference type="SAM" id="MobiDB-lite"/>
    </source>
</evidence>
<dbReference type="EMBL" id="LNSV01000045">
    <property type="protein sequence ID" value="KUH37480.1"/>
    <property type="molecule type" value="Genomic_DNA"/>
</dbReference>
<feature type="region of interest" description="Disordered" evidence="1">
    <location>
        <begin position="83"/>
        <end position="120"/>
    </location>
</feature>
<dbReference type="STRING" id="936756.ATE80_17900"/>
<keyword evidence="2" id="KW-1133">Transmembrane helix</keyword>
<evidence type="ECO:0008006" key="5">
    <source>
        <dbReference type="Google" id="ProtNLM"/>
    </source>
</evidence>
<comment type="caution">
    <text evidence="3">The sequence shown here is derived from an EMBL/GenBank/DDBJ whole genome shotgun (WGS) entry which is preliminary data.</text>
</comment>
<proteinExistence type="predicted"/>
<feature type="transmembrane region" description="Helical" evidence="2">
    <location>
        <begin position="293"/>
        <end position="311"/>
    </location>
</feature>
<gene>
    <name evidence="3" type="ORF">ATE80_17900</name>
</gene>
<evidence type="ECO:0000256" key="2">
    <source>
        <dbReference type="SAM" id="Phobius"/>
    </source>
</evidence>
<feature type="region of interest" description="Disordered" evidence="1">
    <location>
        <begin position="137"/>
        <end position="170"/>
    </location>
</feature>
<dbReference type="RefSeq" id="WP_058943220.1">
    <property type="nucleotide sequence ID" value="NZ_LNSV01000045.1"/>
</dbReference>
<accession>A0A100Y4C5</accession>
<keyword evidence="2" id="KW-0472">Membrane</keyword>
<dbReference type="OrthoDB" id="4350222at2"/>
<name>A0A100Y4C5_9ACTN</name>
<reference evidence="3 4" key="1">
    <citation type="submission" date="2015-11" db="EMBL/GenBank/DDBJ databases">
        <title>Genome-wide analysis reveals the secondary metabolome in Streptomyces kanasensis ZX01.</title>
        <authorList>
            <person name="Zhang G."/>
            <person name="Han L."/>
            <person name="Feng J."/>
            <person name="Zhang X."/>
        </authorList>
    </citation>
    <scope>NUCLEOTIDE SEQUENCE [LARGE SCALE GENOMIC DNA]</scope>
    <source>
        <strain evidence="3 4">ZX01</strain>
    </source>
</reference>
<evidence type="ECO:0000313" key="4">
    <source>
        <dbReference type="Proteomes" id="UP000054011"/>
    </source>
</evidence>
<keyword evidence="2" id="KW-0812">Transmembrane</keyword>
<dbReference type="AlphaFoldDB" id="A0A100Y4C5"/>
<feature type="compositionally biased region" description="Gly residues" evidence="1">
    <location>
        <begin position="99"/>
        <end position="113"/>
    </location>
</feature>
<organism evidence="3 4">
    <name type="scientific">Streptomyces kanasensis</name>
    <dbReference type="NCBI Taxonomy" id="936756"/>
    <lineage>
        <taxon>Bacteria</taxon>
        <taxon>Bacillati</taxon>
        <taxon>Actinomycetota</taxon>
        <taxon>Actinomycetes</taxon>
        <taxon>Kitasatosporales</taxon>
        <taxon>Streptomycetaceae</taxon>
        <taxon>Streptomyces</taxon>
    </lineage>
</organism>